<evidence type="ECO:0000256" key="1">
    <source>
        <dbReference type="SAM" id="SignalP"/>
    </source>
</evidence>
<feature type="domain" description="Intradiol ring-cleavage dioxygenases" evidence="2">
    <location>
        <begin position="91"/>
        <end position="240"/>
    </location>
</feature>
<evidence type="ECO:0000313" key="4">
    <source>
        <dbReference type="Proteomes" id="UP000027180"/>
    </source>
</evidence>
<gene>
    <name evidence="3" type="ORF">IE4771_CH02747</name>
</gene>
<dbReference type="Gene3D" id="2.60.130.10">
    <property type="entry name" value="Aromatic compound dioxygenase"/>
    <property type="match status" value="1"/>
</dbReference>
<dbReference type="PANTHER" id="PTHR34315:SF1">
    <property type="entry name" value="INTRADIOL RING-CLEAVAGE DIOXYGENASES DOMAIN-CONTAINING PROTEIN-RELATED"/>
    <property type="match status" value="1"/>
</dbReference>
<evidence type="ECO:0000313" key="3">
    <source>
        <dbReference type="EMBL" id="AIC27846.1"/>
    </source>
</evidence>
<dbReference type="Proteomes" id="UP000027180">
    <property type="component" value="Chromosome"/>
</dbReference>
<dbReference type="OrthoDB" id="9805815at2"/>
<feature type="chain" id="PRO_5001583939" evidence="1">
    <location>
        <begin position="22"/>
        <end position="258"/>
    </location>
</feature>
<dbReference type="GO" id="GO:0008199">
    <property type="term" value="F:ferric iron binding"/>
    <property type="evidence" value="ECO:0007669"/>
    <property type="project" value="InterPro"/>
</dbReference>
<keyword evidence="1" id="KW-0732">Signal</keyword>
<proteinExistence type="predicted"/>
<dbReference type="HOGENOM" id="CLU_027719_2_1_5"/>
<dbReference type="GO" id="GO:0016702">
    <property type="term" value="F:oxidoreductase activity, acting on single donors with incorporation of molecular oxygen, incorporation of two atoms of oxygen"/>
    <property type="evidence" value="ECO:0007669"/>
    <property type="project" value="InterPro"/>
</dbReference>
<evidence type="ECO:0000259" key="2">
    <source>
        <dbReference type="Pfam" id="PF00775"/>
    </source>
</evidence>
<name>A0A060I8C1_RHIET</name>
<accession>A0A060I8C1</accession>
<organism evidence="3 4">
    <name type="scientific">Rhizobium etli bv. mimosae str. IE4771</name>
    <dbReference type="NCBI Taxonomy" id="1432050"/>
    <lineage>
        <taxon>Bacteria</taxon>
        <taxon>Pseudomonadati</taxon>
        <taxon>Pseudomonadota</taxon>
        <taxon>Alphaproteobacteria</taxon>
        <taxon>Hyphomicrobiales</taxon>
        <taxon>Rhizobiaceae</taxon>
        <taxon>Rhizobium/Agrobacterium group</taxon>
        <taxon>Rhizobium</taxon>
    </lineage>
</organism>
<protein>
    <submittedName>
        <fullName evidence="3">Intradiol ring-cleavage dioxygenase protein</fullName>
    </submittedName>
</protein>
<keyword evidence="3" id="KW-0560">Oxidoreductase</keyword>
<keyword evidence="3" id="KW-0223">Dioxygenase</keyword>
<dbReference type="AlphaFoldDB" id="A0A060I8C1"/>
<dbReference type="EMBL" id="CP006986">
    <property type="protein sequence ID" value="AIC27846.1"/>
    <property type="molecule type" value="Genomic_DNA"/>
</dbReference>
<dbReference type="KEGG" id="rei:IE4771_CH02747"/>
<dbReference type="Pfam" id="PF00775">
    <property type="entry name" value="Dioxygenase_C"/>
    <property type="match status" value="1"/>
</dbReference>
<feature type="signal peptide" evidence="1">
    <location>
        <begin position="1"/>
        <end position="21"/>
    </location>
</feature>
<dbReference type="RefSeq" id="WP_038689664.1">
    <property type="nucleotide sequence ID" value="NZ_CP006986.1"/>
</dbReference>
<dbReference type="SUPFAM" id="SSF49482">
    <property type="entry name" value="Aromatic compound dioxygenase"/>
    <property type="match status" value="1"/>
</dbReference>
<dbReference type="InterPro" id="IPR015889">
    <property type="entry name" value="Intradiol_dOase_core"/>
</dbReference>
<reference evidence="3 4" key="1">
    <citation type="submission" date="2013-12" db="EMBL/GenBank/DDBJ databases">
        <title>Complete genome sequence of Rhizobium etli bv. mimosae IE4771.</title>
        <authorList>
            <person name="Bustos P."/>
            <person name="Santamaria R.I."/>
            <person name="Lozano L."/>
            <person name="Ormeno-Orrillo E."/>
            <person name="Rogel M.A."/>
            <person name="Romero D."/>
            <person name="Cevallos M.A."/>
            <person name="Martinez-Romero E."/>
            <person name="Gonzalez V."/>
        </authorList>
    </citation>
    <scope>NUCLEOTIDE SEQUENCE [LARGE SCALE GENOMIC DNA]</scope>
    <source>
        <strain evidence="3 4">IE4771</strain>
    </source>
</reference>
<dbReference type="PANTHER" id="PTHR34315">
    <property type="match status" value="1"/>
</dbReference>
<sequence>MKRRTLMLGGATIVASSVAAAAFWPRRHIAVAARTFDWKGTDFLSGGTRSVALEKLPAPLFRTRPNCVATLAQTLGPCHVNDIPERQDVTEGKAGLPLRLAVRIVHAADCRPVENADIDIWHTDHRGIYSGREAADMCTLDDAEAISGLAFRGRQLTDAAGQASFLTVYPGWYKGRTPHVHCRILVEGRELLVSQIYFDDALSDIVYGGHPDYRQRPPRDTRNDEDGLIPRDAVDYIFDFEKLDGGVLSATITIGLSA</sequence>
<dbReference type="InterPro" id="IPR000627">
    <property type="entry name" value="Intradiol_dOase_C"/>
</dbReference>